<evidence type="ECO:0000313" key="3">
    <source>
        <dbReference type="Proteomes" id="UP000030765"/>
    </source>
</evidence>
<organism evidence="1">
    <name type="scientific">Anopheles sinensis</name>
    <name type="common">Mosquito</name>
    <dbReference type="NCBI Taxonomy" id="74873"/>
    <lineage>
        <taxon>Eukaryota</taxon>
        <taxon>Metazoa</taxon>
        <taxon>Ecdysozoa</taxon>
        <taxon>Arthropoda</taxon>
        <taxon>Hexapoda</taxon>
        <taxon>Insecta</taxon>
        <taxon>Pterygota</taxon>
        <taxon>Neoptera</taxon>
        <taxon>Endopterygota</taxon>
        <taxon>Diptera</taxon>
        <taxon>Nematocera</taxon>
        <taxon>Culicoidea</taxon>
        <taxon>Culicidae</taxon>
        <taxon>Anophelinae</taxon>
        <taxon>Anopheles</taxon>
    </lineage>
</organism>
<dbReference type="EnsemblMetazoa" id="ASIC020029-RA">
    <property type="protein sequence ID" value="ASIC020029-PA"/>
    <property type="gene ID" value="ASIC020029"/>
</dbReference>
<dbReference type="VEuPathDB" id="VectorBase:ASIC020029"/>
<sequence>MPIDDNDKKGILFFSDKQKLFKRCDPRSLEPEAPVGLAQNGATTVFLRREISAGSRCSVGTKQKEKENSLITSCTRTCAGNCSHGHRKYVNLAGYLARMAFGSVVWQFNS</sequence>
<evidence type="ECO:0000313" key="2">
    <source>
        <dbReference type="EnsemblMetazoa" id="ASIC020029-PA"/>
    </source>
</evidence>
<evidence type="ECO:0000313" key="1">
    <source>
        <dbReference type="EMBL" id="KFB51852.1"/>
    </source>
</evidence>
<reference evidence="1 3" key="1">
    <citation type="journal article" date="2014" name="BMC Genomics">
        <title>Genome sequence of Anopheles sinensis provides insight into genetics basis of mosquito competence for malaria parasites.</title>
        <authorList>
            <person name="Zhou D."/>
            <person name="Zhang D."/>
            <person name="Ding G."/>
            <person name="Shi L."/>
            <person name="Hou Q."/>
            <person name="Ye Y."/>
            <person name="Xu Y."/>
            <person name="Zhou H."/>
            <person name="Xiong C."/>
            <person name="Li S."/>
            <person name="Yu J."/>
            <person name="Hong S."/>
            <person name="Yu X."/>
            <person name="Zou P."/>
            <person name="Chen C."/>
            <person name="Chang X."/>
            <person name="Wang W."/>
            <person name="Lv Y."/>
            <person name="Sun Y."/>
            <person name="Ma L."/>
            <person name="Shen B."/>
            <person name="Zhu C."/>
        </authorList>
    </citation>
    <scope>NUCLEOTIDE SEQUENCE [LARGE SCALE GENOMIC DNA]</scope>
</reference>
<reference evidence="2" key="2">
    <citation type="submission" date="2020-05" db="UniProtKB">
        <authorList>
            <consortium name="EnsemblMetazoa"/>
        </authorList>
    </citation>
    <scope>IDENTIFICATION</scope>
</reference>
<dbReference type="Proteomes" id="UP000030765">
    <property type="component" value="Unassembled WGS sequence"/>
</dbReference>
<gene>
    <name evidence="1" type="ORF">ZHAS_00020029</name>
</gene>
<accession>A0A084WNQ8</accession>
<proteinExistence type="predicted"/>
<dbReference type="EMBL" id="KE525356">
    <property type="protein sequence ID" value="KFB51852.1"/>
    <property type="molecule type" value="Genomic_DNA"/>
</dbReference>
<keyword evidence="3" id="KW-1185">Reference proteome</keyword>
<name>A0A084WNQ8_ANOSI</name>
<dbReference type="AlphaFoldDB" id="A0A084WNQ8"/>
<dbReference type="EMBL" id="ATLV01024663">
    <property type="status" value="NOT_ANNOTATED_CDS"/>
    <property type="molecule type" value="Genomic_DNA"/>
</dbReference>
<protein>
    <submittedName>
        <fullName evidence="1 2">Uncharacterized protein</fullName>
    </submittedName>
</protein>